<feature type="transmembrane region" description="Helical" evidence="1">
    <location>
        <begin position="153"/>
        <end position="175"/>
    </location>
</feature>
<reference evidence="3" key="1">
    <citation type="submission" date="2016-10" db="EMBL/GenBank/DDBJ databases">
        <authorList>
            <person name="Varghese N."/>
            <person name="Submissions S."/>
        </authorList>
    </citation>
    <scope>NUCLEOTIDE SEQUENCE [LARGE SCALE GENOMIC DNA]</scope>
    <source>
        <strain evidence="3">DSM 28881</strain>
    </source>
</reference>
<gene>
    <name evidence="2" type="ORF">SAMN05443431_10797</name>
</gene>
<dbReference type="RefSeq" id="WP_090840852.1">
    <property type="nucleotide sequence ID" value="NZ_FORM01000007.1"/>
</dbReference>
<accession>A0A1I3R2R8</accession>
<keyword evidence="3" id="KW-1185">Reference proteome</keyword>
<feature type="transmembrane region" description="Helical" evidence="1">
    <location>
        <begin position="91"/>
        <end position="109"/>
    </location>
</feature>
<feature type="transmembrane region" description="Helical" evidence="1">
    <location>
        <begin position="67"/>
        <end position="85"/>
    </location>
</feature>
<evidence type="ECO:0000313" key="3">
    <source>
        <dbReference type="Proteomes" id="UP000199559"/>
    </source>
</evidence>
<feature type="transmembrane region" description="Helical" evidence="1">
    <location>
        <begin position="17"/>
        <end position="36"/>
    </location>
</feature>
<dbReference type="Proteomes" id="UP000199559">
    <property type="component" value="Unassembled WGS sequence"/>
</dbReference>
<dbReference type="EMBL" id="FORM01000007">
    <property type="protein sequence ID" value="SFJ40824.1"/>
    <property type="molecule type" value="Genomic_DNA"/>
</dbReference>
<name>A0A1I3R2R8_9FLAO</name>
<evidence type="ECO:0000313" key="2">
    <source>
        <dbReference type="EMBL" id="SFJ40824.1"/>
    </source>
</evidence>
<organism evidence="2 3">
    <name type="scientific">Olleya namhaensis</name>
    <dbReference type="NCBI Taxonomy" id="1144750"/>
    <lineage>
        <taxon>Bacteria</taxon>
        <taxon>Pseudomonadati</taxon>
        <taxon>Bacteroidota</taxon>
        <taxon>Flavobacteriia</taxon>
        <taxon>Flavobacteriales</taxon>
        <taxon>Flavobacteriaceae</taxon>
    </lineage>
</organism>
<feature type="transmembrane region" description="Helical" evidence="1">
    <location>
        <begin position="204"/>
        <end position="227"/>
    </location>
</feature>
<evidence type="ECO:0000256" key="1">
    <source>
        <dbReference type="SAM" id="Phobius"/>
    </source>
</evidence>
<feature type="transmembrane region" description="Helical" evidence="1">
    <location>
        <begin position="182"/>
        <end position="198"/>
    </location>
</feature>
<keyword evidence="1" id="KW-1133">Transmembrane helix</keyword>
<evidence type="ECO:0008006" key="4">
    <source>
        <dbReference type="Google" id="ProtNLM"/>
    </source>
</evidence>
<proteinExistence type="predicted"/>
<dbReference type="AlphaFoldDB" id="A0A1I3R2R8"/>
<keyword evidence="1" id="KW-0472">Membrane</keyword>
<feature type="transmembrane region" description="Helical" evidence="1">
    <location>
        <begin position="121"/>
        <end position="141"/>
    </location>
</feature>
<keyword evidence="1" id="KW-0812">Transmembrane</keyword>
<feature type="transmembrane region" description="Helical" evidence="1">
    <location>
        <begin position="42"/>
        <end position="60"/>
    </location>
</feature>
<sequence length="246" mass="28419">MTIKQLFSFNYLKQKDVIFNLFVYLSFIATVLVSIIADKKVLTYFMPVTIFAILLKYISLTKQNVKPLYIIGLLAIIVSDLLTFLDFNTHFKWITILTSLYLISSALILRKYLLKGQLKSILYFSVFIGLLLVSYIIYSVLDLILDFIPEPMLLYIILNAFSVLIFTILCALIYVNDHYDNSTILLGAAIFCLFHIGLTPINEFIAYNDTFTVLIVISHVLSIYLFMRFITTTEAIKTKDIKQKYF</sequence>
<protein>
    <recommendedName>
        <fullName evidence="4">YhhN-like protein</fullName>
    </recommendedName>
</protein>